<organism evidence="1 2">
    <name type="scientific">Amnibacterium kyonggiense</name>
    <dbReference type="NCBI Taxonomy" id="595671"/>
    <lineage>
        <taxon>Bacteria</taxon>
        <taxon>Bacillati</taxon>
        <taxon>Actinomycetota</taxon>
        <taxon>Actinomycetes</taxon>
        <taxon>Micrococcales</taxon>
        <taxon>Microbacteriaceae</taxon>
        <taxon>Amnibacterium</taxon>
    </lineage>
</organism>
<accession>A0A4R7FTD6</accession>
<gene>
    <name evidence="1" type="ORF">CLV52_1650</name>
</gene>
<name>A0A4R7FTD6_9MICO</name>
<reference evidence="1 2" key="1">
    <citation type="submission" date="2019-03" db="EMBL/GenBank/DDBJ databases">
        <title>Genomic Encyclopedia of Archaeal and Bacterial Type Strains, Phase II (KMG-II): from individual species to whole genera.</title>
        <authorList>
            <person name="Goeker M."/>
        </authorList>
    </citation>
    <scope>NUCLEOTIDE SEQUENCE [LARGE SCALE GENOMIC DNA]</scope>
    <source>
        <strain evidence="1 2">DSM 24782</strain>
    </source>
</reference>
<dbReference type="Proteomes" id="UP000295344">
    <property type="component" value="Unassembled WGS sequence"/>
</dbReference>
<dbReference type="AlphaFoldDB" id="A0A4R7FTD6"/>
<dbReference type="EMBL" id="SOAM01000001">
    <property type="protein sequence ID" value="TDS81076.1"/>
    <property type="molecule type" value="Genomic_DNA"/>
</dbReference>
<proteinExistence type="predicted"/>
<keyword evidence="2" id="KW-1185">Reference proteome</keyword>
<comment type="caution">
    <text evidence="1">The sequence shown here is derived from an EMBL/GenBank/DDBJ whole genome shotgun (WGS) entry which is preliminary data.</text>
</comment>
<evidence type="ECO:0000313" key="1">
    <source>
        <dbReference type="EMBL" id="TDS81076.1"/>
    </source>
</evidence>
<evidence type="ECO:0000313" key="2">
    <source>
        <dbReference type="Proteomes" id="UP000295344"/>
    </source>
</evidence>
<protein>
    <submittedName>
        <fullName evidence="1">Uncharacterized protein</fullName>
    </submittedName>
</protein>
<sequence length="164" mass="17039">MLRALPEETATPPVDRTGWWSPISCDALGKRAALGKALGHPDLQTEAGNGGMVAAGQGLALSRTIAVNCILQAGSDSDPLGGEIHAFGGAAAFVEQQFDGLDVRRLADVSGAKVYLVTDRSAGASALWVLDHGNALELSAAIDRAETMRPAVAPILSVLDRRVR</sequence>